<accession>A0A2M7GAP2</accession>
<evidence type="ECO:0000313" key="1">
    <source>
        <dbReference type="EMBL" id="PIW19223.1"/>
    </source>
</evidence>
<dbReference type="AlphaFoldDB" id="A0A2M7GAP2"/>
<sequence>MKPVLTLEKVLNDVRQIDFRAKVLPKSFQIKGVKGPETLQEVDLPTSQIEAHLQNRRETVSREIDSLIRQLHPLRIFLRKQLKNWFLQVFWIQ</sequence>
<dbReference type="Proteomes" id="UP000231019">
    <property type="component" value="Unassembled WGS sequence"/>
</dbReference>
<name>A0A2M7GAP2_9BACT</name>
<dbReference type="EMBL" id="PFFQ01000005">
    <property type="protein sequence ID" value="PIW19223.1"/>
    <property type="molecule type" value="Genomic_DNA"/>
</dbReference>
<gene>
    <name evidence="1" type="ORF">COW36_02085</name>
</gene>
<proteinExistence type="predicted"/>
<reference evidence="1 2" key="1">
    <citation type="submission" date="2017-09" db="EMBL/GenBank/DDBJ databases">
        <title>Depth-based differentiation of microbial function through sediment-hosted aquifers and enrichment of novel symbionts in the deep terrestrial subsurface.</title>
        <authorList>
            <person name="Probst A.J."/>
            <person name="Ladd B."/>
            <person name="Jarett J.K."/>
            <person name="Geller-Mcgrath D.E."/>
            <person name="Sieber C.M."/>
            <person name="Emerson J.B."/>
            <person name="Anantharaman K."/>
            <person name="Thomas B.C."/>
            <person name="Malmstrom R."/>
            <person name="Stieglmeier M."/>
            <person name="Klingl A."/>
            <person name="Woyke T."/>
            <person name="Ryan C.M."/>
            <person name="Banfield J.F."/>
        </authorList>
    </citation>
    <scope>NUCLEOTIDE SEQUENCE [LARGE SCALE GENOMIC DNA]</scope>
    <source>
        <strain evidence="1">CG17_big_fil_post_rev_8_21_14_2_50_48_46</strain>
    </source>
</reference>
<protein>
    <submittedName>
        <fullName evidence="1">Uncharacterized protein</fullName>
    </submittedName>
</protein>
<comment type="caution">
    <text evidence="1">The sequence shown here is derived from an EMBL/GenBank/DDBJ whole genome shotgun (WGS) entry which is preliminary data.</text>
</comment>
<organism evidence="1 2">
    <name type="scientific">bacterium (Candidatus Blackallbacteria) CG17_big_fil_post_rev_8_21_14_2_50_48_46</name>
    <dbReference type="NCBI Taxonomy" id="2014261"/>
    <lineage>
        <taxon>Bacteria</taxon>
        <taxon>Candidatus Blackallbacteria</taxon>
    </lineage>
</organism>
<evidence type="ECO:0000313" key="2">
    <source>
        <dbReference type="Proteomes" id="UP000231019"/>
    </source>
</evidence>